<proteinExistence type="predicted"/>
<gene>
    <name evidence="1" type="ORF">F7D14_13475</name>
</gene>
<protein>
    <submittedName>
        <fullName evidence="1">Uncharacterized protein</fullName>
    </submittedName>
</protein>
<dbReference type="AlphaFoldDB" id="A0A6B8M9W3"/>
<keyword evidence="2" id="KW-1185">Reference proteome</keyword>
<accession>A0A6B8M9W3</accession>
<name>A0A6B8M9W3_9HYPH</name>
<dbReference type="Proteomes" id="UP000422569">
    <property type="component" value="Chromosome"/>
</dbReference>
<evidence type="ECO:0000313" key="2">
    <source>
        <dbReference type="Proteomes" id="UP000422569"/>
    </source>
</evidence>
<organism evidence="1 2">
    <name type="scientific">Methylocystis parvus</name>
    <dbReference type="NCBI Taxonomy" id="134"/>
    <lineage>
        <taxon>Bacteria</taxon>
        <taxon>Pseudomonadati</taxon>
        <taxon>Pseudomonadota</taxon>
        <taxon>Alphaproteobacteria</taxon>
        <taxon>Hyphomicrobiales</taxon>
        <taxon>Methylocystaceae</taxon>
        <taxon>Methylocystis</taxon>
    </lineage>
</organism>
<dbReference type="EMBL" id="CP044331">
    <property type="protein sequence ID" value="QGM98389.1"/>
    <property type="molecule type" value="Genomic_DNA"/>
</dbReference>
<evidence type="ECO:0000313" key="1">
    <source>
        <dbReference type="EMBL" id="QGM98389.1"/>
    </source>
</evidence>
<sequence>MLAMDDSNNLDIRMRLFRSLSREVFNIAFYVDNPWSNTKLAWNINEYFTELERHMFNYIVLEPLDFQIIPYGRVNHEIEVIGASYLDSIPALLNRDIESGYWDYPIKEIPSDAKCKFISFFDWSDIDLKDYEFVKITIITCKSLPEIVGKHALVAPRNIIFVRGRDG</sequence>
<reference evidence="1 2" key="1">
    <citation type="submission" date="2019-09" db="EMBL/GenBank/DDBJ databases">
        <title>Isolation and complete genome sequencing of Methylocystis species.</title>
        <authorList>
            <person name="Rumah B.L."/>
            <person name="Stead C.E."/>
            <person name="Stevens B.C."/>
            <person name="Minton N.P."/>
            <person name="Grosse-Honebrink A."/>
            <person name="Zhang Y."/>
        </authorList>
    </citation>
    <scope>NUCLEOTIDE SEQUENCE [LARGE SCALE GENOMIC DNA]</scope>
    <source>
        <strain evidence="1 2">BRCS2</strain>
    </source>
</reference>
<dbReference type="KEGG" id="mpar:F7D14_13475"/>
<dbReference type="RefSeq" id="WP_154419987.1">
    <property type="nucleotide sequence ID" value="NZ_CP044331.1"/>
</dbReference>